<dbReference type="EMBL" id="VEPZ02000570">
    <property type="protein sequence ID" value="KAE8722235.1"/>
    <property type="molecule type" value="Genomic_DNA"/>
</dbReference>
<evidence type="ECO:0000259" key="1">
    <source>
        <dbReference type="PROSITE" id="PS50404"/>
    </source>
</evidence>
<feature type="domain" description="GST N-terminal" evidence="1">
    <location>
        <begin position="1"/>
        <end position="54"/>
    </location>
</feature>
<dbReference type="PANTHER" id="PTHR44750:SF1">
    <property type="entry name" value="GLUTATHIONE S-TRANSFERASE T1-RELATED"/>
    <property type="match status" value="1"/>
</dbReference>
<sequence>MFTQIAYLSQFELSSSSAKINPMNQLPAIVDVEFKLFESHAILIYLACSYPGVADHWIGITPSYAVVQSQLFRILLWILSAALSKIELFWVEGGSEQAVGSLEESSAVDGEHEKCYKSSLR</sequence>
<dbReference type="PANTHER" id="PTHR44750">
    <property type="entry name" value="GLUTATHIONE S-TRANSFERASE T1-RELATED"/>
    <property type="match status" value="1"/>
</dbReference>
<evidence type="ECO:0000313" key="3">
    <source>
        <dbReference type="Proteomes" id="UP000436088"/>
    </source>
</evidence>
<dbReference type="InterPro" id="IPR036249">
    <property type="entry name" value="Thioredoxin-like_sf"/>
</dbReference>
<dbReference type="Pfam" id="PF02798">
    <property type="entry name" value="GST_N"/>
    <property type="match status" value="1"/>
</dbReference>
<name>A0A6A3BZM7_HIBSY</name>
<dbReference type="InterPro" id="IPR004045">
    <property type="entry name" value="Glutathione_S-Trfase_N"/>
</dbReference>
<keyword evidence="3" id="KW-1185">Reference proteome</keyword>
<accession>A0A6A3BZM7</accession>
<evidence type="ECO:0000313" key="2">
    <source>
        <dbReference type="EMBL" id="KAE8722235.1"/>
    </source>
</evidence>
<dbReference type="PROSITE" id="PS50404">
    <property type="entry name" value="GST_NTER"/>
    <property type="match status" value="1"/>
</dbReference>
<dbReference type="Proteomes" id="UP000436088">
    <property type="component" value="Unassembled WGS sequence"/>
</dbReference>
<organism evidence="2 3">
    <name type="scientific">Hibiscus syriacus</name>
    <name type="common">Rose of Sharon</name>
    <dbReference type="NCBI Taxonomy" id="106335"/>
    <lineage>
        <taxon>Eukaryota</taxon>
        <taxon>Viridiplantae</taxon>
        <taxon>Streptophyta</taxon>
        <taxon>Embryophyta</taxon>
        <taxon>Tracheophyta</taxon>
        <taxon>Spermatophyta</taxon>
        <taxon>Magnoliopsida</taxon>
        <taxon>eudicotyledons</taxon>
        <taxon>Gunneridae</taxon>
        <taxon>Pentapetalae</taxon>
        <taxon>rosids</taxon>
        <taxon>malvids</taxon>
        <taxon>Malvales</taxon>
        <taxon>Malvaceae</taxon>
        <taxon>Malvoideae</taxon>
        <taxon>Hibiscus</taxon>
    </lineage>
</organism>
<dbReference type="SUPFAM" id="SSF52833">
    <property type="entry name" value="Thioredoxin-like"/>
    <property type="match status" value="1"/>
</dbReference>
<dbReference type="InterPro" id="IPR043377">
    <property type="entry name" value="GSTT1/2/3"/>
</dbReference>
<dbReference type="AlphaFoldDB" id="A0A6A3BZM7"/>
<reference evidence="2" key="1">
    <citation type="submission" date="2019-09" db="EMBL/GenBank/DDBJ databases">
        <title>Draft genome information of white flower Hibiscus syriacus.</title>
        <authorList>
            <person name="Kim Y.-M."/>
        </authorList>
    </citation>
    <scope>NUCLEOTIDE SEQUENCE [LARGE SCALE GENOMIC DNA]</scope>
    <source>
        <strain evidence="2">YM2019G1</strain>
    </source>
</reference>
<protein>
    <recommendedName>
        <fullName evidence="1">GST N-terminal domain-containing protein</fullName>
    </recommendedName>
</protein>
<gene>
    <name evidence="2" type="ORF">F3Y22_tig00014304pilonHSYRG00101</name>
</gene>
<comment type="caution">
    <text evidence="2">The sequence shown here is derived from an EMBL/GenBank/DDBJ whole genome shotgun (WGS) entry which is preliminary data.</text>
</comment>
<proteinExistence type="predicted"/>
<dbReference type="Gene3D" id="3.40.30.10">
    <property type="entry name" value="Glutaredoxin"/>
    <property type="match status" value="1"/>
</dbReference>